<sequence length="148" mass="16591">MEDIRLRPATPADNEFLYDLHHRTLGDVIEATWGPWDDDVQRMFHQAWFKPETVEIVLVGGQRAGMIQAAPADAATYYVSRIEIAPEVQGRGVGTALLRLLVDRARSAGASAVELHVLELNRARELYERLGFVVVGQESPKLRMRLGL</sequence>
<evidence type="ECO:0000259" key="3">
    <source>
        <dbReference type="PROSITE" id="PS51186"/>
    </source>
</evidence>
<dbReference type="InterPro" id="IPR016181">
    <property type="entry name" value="Acyl_CoA_acyltransferase"/>
</dbReference>
<dbReference type="SUPFAM" id="SSF55729">
    <property type="entry name" value="Acyl-CoA N-acyltransferases (Nat)"/>
    <property type="match status" value="1"/>
</dbReference>
<accession>A0A4U3LKZ2</accession>
<protein>
    <submittedName>
        <fullName evidence="4">GNAT family N-acetyltransferase</fullName>
    </submittedName>
</protein>
<proteinExistence type="predicted"/>
<dbReference type="InterPro" id="IPR000182">
    <property type="entry name" value="GNAT_dom"/>
</dbReference>
<dbReference type="Pfam" id="PF00583">
    <property type="entry name" value="Acetyltransf_1"/>
    <property type="match status" value="1"/>
</dbReference>
<dbReference type="AlphaFoldDB" id="A0A4U3LKZ2"/>
<gene>
    <name evidence="4" type="ORF">FDA38_28800</name>
</gene>
<dbReference type="PANTHER" id="PTHR43877">
    <property type="entry name" value="AMINOALKYLPHOSPHONATE N-ACETYLTRANSFERASE-RELATED-RELATED"/>
    <property type="match status" value="1"/>
</dbReference>
<keyword evidence="2" id="KW-0012">Acyltransferase</keyword>
<dbReference type="Gene3D" id="3.40.630.30">
    <property type="match status" value="1"/>
</dbReference>
<name>A0A4U3LKZ2_9ACTN</name>
<dbReference type="GO" id="GO:0016747">
    <property type="term" value="F:acyltransferase activity, transferring groups other than amino-acyl groups"/>
    <property type="evidence" value="ECO:0007669"/>
    <property type="project" value="InterPro"/>
</dbReference>
<organism evidence="4 5">
    <name type="scientific">Kribbella jiaozuonensis</name>
    <dbReference type="NCBI Taxonomy" id="2575441"/>
    <lineage>
        <taxon>Bacteria</taxon>
        <taxon>Bacillati</taxon>
        <taxon>Actinomycetota</taxon>
        <taxon>Actinomycetes</taxon>
        <taxon>Propionibacteriales</taxon>
        <taxon>Kribbellaceae</taxon>
        <taxon>Kribbella</taxon>
    </lineage>
</organism>
<keyword evidence="1 4" id="KW-0808">Transferase</keyword>
<evidence type="ECO:0000256" key="2">
    <source>
        <dbReference type="ARBA" id="ARBA00023315"/>
    </source>
</evidence>
<dbReference type="CDD" id="cd04301">
    <property type="entry name" value="NAT_SF"/>
    <property type="match status" value="1"/>
</dbReference>
<dbReference type="Proteomes" id="UP000305836">
    <property type="component" value="Unassembled WGS sequence"/>
</dbReference>
<dbReference type="EMBL" id="SZPZ01000004">
    <property type="protein sequence ID" value="TKK76395.1"/>
    <property type="molecule type" value="Genomic_DNA"/>
</dbReference>
<dbReference type="RefSeq" id="WP_137257262.1">
    <property type="nucleotide sequence ID" value="NZ_JBHSPQ010000003.1"/>
</dbReference>
<evidence type="ECO:0000256" key="1">
    <source>
        <dbReference type="ARBA" id="ARBA00022679"/>
    </source>
</evidence>
<dbReference type="OrthoDB" id="3172472at2"/>
<feature type="domain" description="N-acetyltransferase" evidence="3">
    <location>
        <begin position="4"/>
        <end position="148"/>
    </location>
</feature>
<keyword evidence="5" id="KW-1185">Reference proteome</keyword>
<dbReference type="InterPro" id="IPR050832">
    <property type="entry name" value="Bact_Acetyltransf"/>
</dbReference>
<evidence type="ECO:0000313" key="4">
    <source>
        <dbReference type="EMBL" id="TKK76395.1"/>
    </source>
</evidence>
<evidence type="ECO:0000313" key="5">
    <source>
        <dbReference type="Proteomes" id="UP000305836"/>
    </source>
</evidence>
<reference evidence="4 5" key="1">
    <citation type="submission" date="2019-04" db="EMBL/GenBank/DDBJ databases">
        <title>Kribbella sp. NEAU-THZ 27 nov., a novel actinomycete isolated from soil.</title>
        <authorList>
            <person name="Duan L."/>
        </authorList>
    </citation>
    <scope>NUCLEOTIDE SEQUENCE [LARGE SCALE GENOMIC DNA]</scope>
    <source>
        <strain evidence="5">NEAU-THZ27</strain>
    </source>
</reference>
<dbReference type="PROSITE" id="PS51186">
    <property type="entry name" value="GNAT"/>
    <property type="match status" value="1"/>
</dbReference>
<comment type="caution">
    <text evidence="4">The sequence shown here is derived from an EMBL/GenBank/DDBJ whole genome shotgun (WGS) entry which is preliminary data.</text>
</comment>